<dbReference type="AlphaFoldDB" id="A0A160FQU3"/>
<reference evidence="1 2" key="1">
    <citation type="journal article" date="2016" name="Gene">
        <title>PacBio SMRT assembly of a complex multi-replicon genome reveals chlorocatechol degradative operon in a region of genome plasticity.</title>
        <authorList>
            <person name="Ricker N."/>
            <person name="Shen S.Y."/>
            <person name="Goordial J."/>
            <person name="Jin S."/>
            <person name="Fulthorpe R.R."/>
        </authorList>
    </citation>
    <scope>NUCLEOTIDE SEQUENCE [LARGE SCALE GENOMIC DNA]</scope>
    <source>
        <strain evidence="1 2">OLGA172</strain>
    </source>
</reference>
<proteinExistence type="predicted"/>
<accession>A0A160FQU3</accession>
<evidence type="ECO:0000313" key="2">
    <source>
        <dbReference type="Proteomes" id="UP000076852"/>
    </source>
</evidence>
<keyword evidence="2" id="KW-1185">Reference proteome</keyword>
<organism evidence="1 2">
    <name type="scientific">Paraburkholderia phytofirmans OLGA172</name>
    <dbReference type="NCBI Taxonomy" id="1417228"/>
    <lineage>
        <taxon>Bacteria</taxon>
        <taxon>Pseudomonadati</taxon>
        <taxon>Pseudomonadota</taxon>
        <taxon>Betaproteobacteria</taxon>
        <taxon>Burkholderiales</taxon>
        <taxon>Burkholderiaceae</taxon>
        <taxon>Paraburkholderia</taxon>
    </lineage>
</organism>
<sequence>MVSPEGVCNSGSNATPAISLPLVPVHWYQLESAVDAIQLVSRVPTTASRGMAIAAGGVKVMVLARPEQLEAQAAVEHASTTIPNNPRRQCDFTAPVSAFSIFIISFIPVSANAAVSGPSAHKSRGGLVLTPAGSARSKYSDQFPQTESTTLHATVLPF</sequence>
<name>A0A160FQU3_9BURK</name>
<dbReference type="KEGG" id="buz:AYM40_21765"/>
<evidence type="ECO:0000313" key="1">
    <source>
        <dbReference type="EMBL" id="ANB75054.1"/>
    </source>
</evidence>
<gene>
    <name evidence="1" type="ORF">AYM40_21765</name>
</gene>
<dbReference type="Proteomes" id="UP000076852">
    <property type="component" value="Chromosome 2"/>
</dbReference>
<protein>
    <submittedName>
        <fullName evidence="1">Uncharacterized protein</fullName>
    </submittedName>
</protein>
<dbReference type="EMBL" id="CP014579">
    <property type="protein sequence ID" value="ANB75054.1"/>
    <property type="molecule type" value="Genomic_DNA"/>
</dbReference>